<proteinExistence type="predicted"/>
<sequence>MKISPVFLATIYFLMGIAFTYIAIESATDTIWNLTTIIFMLIATFEFGVAIRMFTIHSLMKKQNGKKKK</sequence>
<keyword evidence="1" id="KW-0812">Transmembrane</keyword>
<dbReference type="Pfam" id="PF14146">
    <property type="entry name" value="DUF4305"/>
    <property type="match status" value="1"/>
</dbReference>
<evidence type="ECO:0000256" key="1">
    <source>
        <dbReference type="SAM" id="Phobius"/>
    </source>
</evidence>
<reference evidence="2 3" key="1">
    <citation type="submission" date="2017-06" db="EMBL/GenBank/DDBJ databases">
        <title>the draft geome sequence of Illustriluteabacillus marina B3227.</title>
        <authorList>
            <person name="He R.-H."/>
            <person name="Du Z.-J."/>
        </authorList>
    </citation>
    <scope>NUCLEOTIDE SEQUENCE [LARGE SCALE GENOMIC DNA]</scope>
    <source>
        <strain evidence="2 3">B3227</strain>
    </source>
</reference>
<gene>
    <name evidence="2" type="ORF">CEY16_14860</name>
</gene>
<organism evidence="2 3">
    <name type="scientific">Halalkalibacillus sediminis</name>
    <dbReference type="NCBI Taxonomy" id="2018042"/>
    <lineage>
        <taxon>Bacteria</taxon>
        <taxon>Bacillati</taxon>
        <taxon>Bacillota</taxon>
        <taxon>Bacilli</taxon>
        <taxon>Bacillales</taxon>
        <taxon>Bacillaceae</taxon>
        <taxon>Halalkalibacillus</taxon>
    </lineage>
</organism>
<dbReference type="RefSeq" id="WP_101332850.1">
    <property type="nucleotide sequence ID" value="NZ_PJNH01000006.1"/>
</dbReference>
<dbReference type="EMBL" id="PJNH01000006">
    <property type="protein sequence ID" value="PKR76526.1"/>
    <property type="molecule type" value="Genomic_DNA"/>
</dbReference>
<feature type="transmembrane region" description="Helical" evidence="1">
    <location>
        <begin position="36"/>
        <end position="60"/>
    </location>
</feature>
<dbReference type="OrthoDB" id="2355666at2"/>
<protein>
    <submittedName>
        <fullName evidence="2">DUF4305 domain-containing protein</fullName>
    </submittedName>
</protein>
<evidence type="ECO:0000313" key="3">
    <source>
        <dbReference type="Proteomes" id="UP000243524"/>
    </source>
</evidence>
<comment type="caution">
    <text evidence="2">The sequence shown here is derived from an EMBL/GenBank/DDBJ whole genome shotgun (WGS) entry which is preliminary data.</text>
</comment>
<evidence type="ECO:0000313" key="2">
    <source>
        <dbReference type="EMBL" id="PKR76526.1"/>
    </source>
</evidence>
<feature type="transmembrane region" description="Helical" evidence="1">
    <location>
        <begin position="7"/>
        <end position="24"/>
    </location>
</feature>
<accession>A0A2I0QQB6</accession>
<keyword evidence="1" id="KW-0472">Membrane</keyword>
<name>A0A2I0QQB6_9BACI</name>
<keyword evidence="3" id="KW-1185">Reference proteome</keyword>
<dbReference type="Proteomes" id="UP000243524">
    <property type="component" value="Unassembled WGS sequence"/>
</dbReference>
<keyword evidence="1" id="KW-1133">Transmembrane helix</keyword>
<dbReference type="AlphaFoldDB" id="A0A2I0QQB6"/>
<dbReference type="InterPro" id="IPR025426">
    <property type="entry name" value="DUF4305"/>
</dbReference>